<evidence type="ECO:0000313" key="1">
    <source>
        <dbReference type="EMBL" id="EEG88902.1"/>
    </source>
</evidence>
<dbReference type="Proteomes" id="UP000003793">
    <property type="component" value="Unassembled WGS sequence"/>
</dbReference>
<sequence>MKKCLYRMPDPLQIGMKKRRNLPISQTNTIWIRDMQRIAVTLF</sequence>
<reference evidence="1 2" key="1">
    <citation type="submission" date="2009-02" db="EMBL/GenBank/DDBJ databases">
        <authorList>
            <person name="Fulton L."/>
            <person name="Clifton S."/>
            <person name="Fulton B."/>
            <person name="Xu J."/>
            <person name="Minx P."/>
            <person name="Pepin K.H."/>
            <person name="Johnson M."/>
            <person name="Bhonagiri V."/>
            <person name="Nash W.E."/>
            <person name="Mardis E.R."/>
            <person name="Wilson R.K."/>
        </authorList>
    </citation>
    <scope>NUCLEOTIDE SEQUENCE [LARGE SCALE GENOMIC DNA]</scope>
    <source>
        <strain evidence="1 2">ATCC 27758</strain>
    </source>
</reference>
<reference evidence="1 2" key="2">
    <citation type="submission" date="2009-03" db="EMBL/GenBank/DDBJ databases">
        <title>Draft genome sequence of Coprococcus comes (ATCC 27758).</title>
        <authorList>
            <person name="Sudarsanam P."/>
            <person name="Ley R."/>
            <person name="Guruge J."/>
            <person name="Turnbaugh P.J."/>
            <person name="Mahowald M."/>
            <person name="Liep D."/>
            <person name="Gordon J."/>
        </authorList>
    </citation>
    <scope>NUCLEOTIDE SEQUENCE [LARGE SCALE GENOMIC DNA]</scope>
    <source>
        <strain evidence="1 2">ATCC 27758</strain>
    </source>
</reference>
<dbReference type="AlphaFoldDB" id="C0BCV1"/>
<gene>
    <name evidence="1" type="ORF">COPCOM_02992</name>
</gene>
<dbReference type="HOGENOM" id="CLU_3232260_0_0_9"/>
<accession>C0BCV1</accession>
<comment type="caution">
    <text evidence="1">The sequence shown here is derived from an EMBL/GenBank/DDBJ whole genome shotgun (WGS) entry which is preliminary data.</text>
</comment>
<proteinExistence type="predicted"/>
<organism evidence="1 2">
    <name type="scientific">Coprococcus comes ATCC 27758</name>
    <dbReference type="NCBI Taxonomy" id="470146"/>
    <lineage>
        <taxon>Bacteria</taxon>
        <taxon>Bacillati</taxon>
        <taxon>Bacillota</taxon>
        <taxon>Clostridia</taxon>
        <taxon>Lachnospirales</taxon>
        <taxon>Lachnospiraceae</taxon>
        <taxon>Coprococcus</taxon>
    </lineage>
</organism>
<protein>
    <submittedName>
        <fullName evidence="1">Uncharacterized protein</fullName>
    </submittedName>
</protein>
<evidence type="ECO:0000313" key="2">
    <source>
        <dbReference type="Proteomes" id="UP000003793"/>
    </source>
</evidence>
<dbReference type="EMBL" id="ABVR01000042">
    <property type="protein sequence ID" value="EEG88902.1"/>
    <property type="molecule type" value="Genomic_DNA"/>
</dbReference>
<name>C0BCV1_9FIRM</name>